<dbReference type="AlphaFoldDB" id="A0A392SLU6"/>
<dbReference type="Proteomes" id="UP000265520">
    <property type="component" value="Unassembled WGS sequence"/>
</dbReference>
<comment type="caution">
    <text evidence="1">The sequence shown here is derived from an EMBL/GenBank/DDBJ whole genome shotgun (WGS) entry which is preliminary data.</text>
</comment>
<evidence type="ECO:0000313" key="1">
    <source>
        <dbReference type="EMBL" id="MCI49387.1"/>
    </source>
</evidence>
<accession>A0A392SLU6</accession>
<feature type="non-terminal residue" evidence="1">
    <location>
        <position position="1"/>
    </location>
</feature>
<organism evidence="1 2">
    <name type="scientific">Trifolium medium</name>
    <dbReference type="NCBI Taxonomy" id="97028"/>
    <lineage>
        <taxon>Eukaryota</taxon>
        <taxon>Viridiplantae</taxon>
        <taxon>Streptophyta</taxon>
        <taxon>Embryophyta</taxon>
        <taxon>Tracheophyta</taxon>
        <taxon>Spermatophyta</taxon>
        <taxon>Magnoliopsida</taxon>
        <taxon>eudicotyledons</taxon>
        <taxon>Gunneridae</taxon>
        <taxon>Pentapetalae</taxon>
        <taxon>rosids</taxon>
        <taxon>fabids</taxon>
        <taxon>Fabales</taxon>
        <taxon>Fabaceae</taxon>
        <taxon>Papilionoideae</taxon>
        <taxon>50 kb inversion clade</taxon>
        <taxon>NPAAA clade</taxon>
        <taxon>Hologalegina</taxon>
        <taxon>IRL clade</taxon>
        <taxon>Trifolieae</taxon>
        <taxon>Trifolium</taxon>
    </lineage>
</organism>
<protein>
    <submittedName>
        <fullName evidence="1">Uncharacterized protein</fullName>
    </submittedName>
</protein>
<sequence>VDNQISHFELKSTVPCKITFLHDVLYLAQRAAGAGATCSAIVQGRFNLLRNAQRSSVFLSFFWSWRGARGQSAQRAVHMVKADFC</sequence>
<reference evidence="1 2" key="1">
    <citation type="journal article" date="2018" name="Front. Plant Sci.">
        <title>Red Clover (Trifolium pratense) and Zigzag Clover (T. medium) - A Picture of Genomic Similarities and Differences.</title>
        <authorList>
            <person name="Dluhosova J."/>
            <person name="Istvanek J."/>
            <person name="Nedelnik J."/>
            <person name="Repkova J."/>
        </authorList>
    </citation>
    <scope>NUCLEOTIDE SEQUENCE [LARGE SCALE GENOMIC DNA]</scope>
    <source>
        <strain evidence="2">cv. 10/8</strain>
        <tissue evidence="1">Leaf</tissue>
    </source>
</reference>
<evidence type="ECO:0000313" key="2">
    <source>
        <dbReference type="Proteomes" id="UP000265520"/>
    </source>
</evidence>
<keyword evidence="2" id="KW-1185">Reference proteome</keyword>
<dbReference type="EMBL" id="LXQA010400485">
    <property type="protein sequence ID" value="MCI49387.1"/>
    <property type="molecule type" value="Genomic_DNA"/>
</dbReference>
<proteinExistence type="predicted"/>
<name>A0A392SLU6_9FABA</name>